<keyword evidence="6" id="KW-0813">Transport</keyword>
<dbReference type="RefSeq" id="WP_043371348.1">
    <property type="nucleotide sequence ID" value="NZ_KN039946.1"/>
</dbReference>
<dbReference type="GO" id="GO:0046677">
    <property type="term" value="P:response to antibiotic"/>
    <property type="evidence" value="ECO:0007669"/>
    <property type="project" value="UniProtKB-KW"/>
</dbReference>
<dbReference type="InterPro" id="IPR047817">
    <property type="entry name" value="ABC2_TM_bact-type"/>
</dbReference>
<dbReference type="Pfam" id="PF01061">
    <property type="entry name" value="ABC2_membrane"/>
    <property type="match status" value="1"/>
</dbReference>
<dbReference type="PROSITE" id="PS51012">
    <property type="entry name" value="ABC_TM2"/>
    <property type="match status" value="1"/>
</dbReference>
<feature type="transmembrane region" description="Helical" evidence="6">
    <location>
        <begin position="140"/>
        <end position="161"/>
    </location>
</feature>
<evidence type="ECO:0000256" key="3">
    <source>
        <dbReference type="ARBA" id="ARBA00022989"/>
    </source>
</evidence>
<gene>
    <name evidence="8" type="ORF">FM21_00160</name>
</gene>
<dbReference type="AlphaFoldDB" id="A0A086N0G3"/>
<feature type="domain" description="ABC transmembrane type-2" evidence="7">
    <location>
        <begin position="24"/>
        <end position="250"/>
    </location>
</feature>
<dbReference type="InterPro" id="IPR000412">
    <property type="entry name" value="ABC_2_transport"/>
</dbReference>
<accession>A0A086N0G3</accession>
<protein>
    <recommendedName>
        <fullName evidence="6">Transport permease protein</fullName>
    </recommendedName>
</protein>
<reference evidence="8 9" key="1">
    <citation type="submission" date="2014-05" db="EMBL/GenBank/DDBJ databases">
        <title>Complete genome sequence of the Streptomyces mutabilis TRM45540.</title>
        <authorList>
            <person name="Luo X."/>
            <person name="Zhang L."/>
        </authorList>
    </citation>
    <scope>NUCLEOTIDE SEQUENCE [LARGE SCALE GENOMIC DNA]</scope>
    <source>
        <strain evidence="8 9">TRM45540</strain>
    </source>
</reference>
<evidence type="ECO:0000256" key="5">
    <source>
        <dbReference type="ARBA" id="ARBA00023251"/>
    </source>
</evidence>
<evidence type="ECO:0000256" key="1">
    <source>
        <dbReference type="ARBA" id="ARBA00004141"/>
    </source>
</evidence>
<comment type="caution">
    <text evidence="8">The sequence shown here is derived from an EMBL/GenBank/DDBJ whole genome shotgun (WGS) entry which is preliminary data.</text>
</comment>
<dbReference type="GO" id="GO:0140359">
    <property type="term" value="F:ABC-type transporter activity"/>
    <property type="evidence" value="ECO:0007669"/>
    <property type="project" value="InterPro"/>
</dbReference>
<evidence type="ECO:0000256" key="2">
    <source>
        <dbReference type="ARBA" id="ARBA00022692"/>
    </source>
</evidence>
<evidence type="ECO:0000256" key="4">
    <source>
        <dbReference type="ARBA" id="ARBA00023136"/>
    </source>
</evidence>
<feature type="transmembrane region" description="Helical" evidence="6">
    <location>
        <begin position="26"/>
        <end position="46"/>
    </location>
</feature>
<dbReference type="PIRSF" id="PIRSF006648">
    <property type="entry name" value="DrrB"/>
    <property type="match status" value="1"/>
</dbReference>
<dbReference type="InterPro" id="IPR013525">
    <property type="entry name" value="ABC2_TM"/>
</dbReference>
<feature type="transmembrane region" description="Helical" evidence="6">
    <location>
        <begin position="106"/>
        <end position="128"/>
    </location>
</feature>
<comment type="subcellular location">
    <subcellularLocation>
        <location evidence="6">Cell membrane</location>
        <topology evidence="6">Multi-pass membrane protein</topology>
    </subcellularLocation>
    <subcellularLocation>
        <location evidence="1">Membrane</location>
        <topology evidence="1">Multi-pass membrane protein</topology>
    </subcellularLocation>
</comment>
<name>A0A086N0G3_9ACTN</name>
<dbReference type="PANTHER" id="PTHR43027:SF2">
    <property type="entry name" value="TRANSPORT PERMEASE PROTEIN"/>
    <property type="match status" value="1"/>
</dbReference>
<keyword evidence="4 6" id="KW-0472">Membrane</keyword>
<keyword evidence="9" id="KW-1185">Reference proteome</keyword>
<dbReference type="PANTHER" id="PTHR43027">
    <property type="entry name" value="DOXORUBICIN RESISTANCE ABC TRANSPORTER PERMEASE PROTEIN DRRC-RELATED"/>
    <property type="match status" value="1"/>
</dbReference>
<evidence type="ECO:0000259" key="7">
    <source>
        <dbReference type="PROSITE" id="PS51012"/>
    </source>
</evidence>
<feature type="transmembrane region" description="Helical" evidence="6">
    <location>
        <begin position="66"/>
        <end position="86"/>
    </location>
</feature>
<dbReference type="GO" id="GO:0043190">
    <property type="term" value="C:ATP-binding cassette (ABC) transporter complex"/>
    <property type="evidence" value="ECO:0007669"/>
    <property type="project" value="InterPro"/>
</dbReference>
<organism evidence="8 9">
    <name type="scientific">Streptomyces mutabilis</name>
    <dbReference type="NCBI Taxonomy" id="67332"/>
    <lineage>
        <taxon>Bacteria</taxon>
        <taxon>Bacillati</taxon>
        <taxon>Actinomycetota</taxon>
        <taxon>Actinomycetes</taxon>
        <taxon>Kitasatosporales</taxon>
        <taxon>Streptomycetaceae</taxon>
        <taxon>Streptomyces</taxon>
    </lineage>
</organism>
<feature type="transmembrane region" description="Helical" evidence="6">
    <location>
        <begin position="173"/>
        <end position="192"/>
    </location>
</feature>
<dbReference type="EMBL" id="JNFQ01000001">
    <property type="protein sequence ID" value="KFG74631.1"/>
    <property type="molecule type" value="Genomic_DNA"/>
</dbReference>
<dbReference type="HOGENOM" id="CLU_039483_4_1_11"/>
<keyword evidence="6" id="KW-1003">Cell membrane</keyword>
<sequence>MPVFTPASGAVLKTETRLFTREPGTLFWVLVFPPLLLIAFGLIPGYREPDAALGGLRAIDVYVPSTVMVALITASLQAMPAALTGYRERGILRRMRTTPARPADLLVAQMVLHLAAALLAALLVLALGNLVYDVALPQNPLAYAVTLALAAVASLAMGAVITSVARTAKAATAIGMSVFFPAMFAAGIYVPVQVLPETLRQIVELTPFGATAQALSQAATGSWPAWDHLAALGLWGVVLMATAARWFRWE</sequence>
<dbReference type="InterPro" id="IPR052902">
    <property type="entry name" value="ABC-2_transporter"/>
</dbReference>
<dbReference type="PRINTS" id="PR00164">
    <property type="entry name" value="ABC2TRNSPORT"/>
</dbReference>
<keyword evidence="5" id="KW-0046">Antibiotic resistance</keyword>
<feature type="transmembrane region" description="Helical" evidence="6">
    <location>
        <begin position="229"/>
        <end position="247"/>
    </location>
</feature>
<comment type="similarity">
    <text evidence="6">Belongs to the ABC-2 integral membrane protein family.</text>
</comment>
<proteinExistence type="inferred from homology"/>
<evidence type="ECO:0000313" key="9">
    <source>
        <dbReference type="Proteomes" id="UP000029095"/>
    </source>
</evidence>
<evidence type="ECO:0000256" key="6">
    <source>
        <dbReference type="RuleBase" id="RU361157"/>
    </source>
</evidence>
<dbReference type="Proteomes" id="UP000029095">
    <property type="component" value="Unassembled WGS sequence"/>
</dbReference>
<evidence type="ECO:0000313" key="8">
    <source>
        <dbReference type="EMBL" id="KFG74631.1"/>
    </source>
</evidence>
<dbReference type="STRING" id="1915400.FM21_00160"/>
<keyword evidence="3 6" id="KW-1133">Transmembrane helix</keyword>
<keyword evidence="2 6" id="KW-0812">Transmembrane</keyword>